<dbReference type="SUPFAM" id="SSF51905">
    <property type="entry name" value="FAD/NAD(P)-binding domain"/>
    <property type="match status" value="1"/>
</dbReference>
<accession>A0A1G7U6T9</accession>
<dbReference type="GO" id="GO:0005737">
    <property type="term" value="C:cytoplasm"/>
    <property type="evidence" value="ECO:0007669"/>
    <property type="project" value="TreeGrafter"/>
</dbReference>
<keyword evidence="3" id="KW-0274">FAD</keyword>
<evidence type="ECO:0000313" key="7">
    <source>
        <dbReference type="Proteomes" id="UP000198923"/>
    </source>
</evidence>
<evidence type="ECO:0000256" key="2">
    <source>
        <dbReference type="ARBA" id="ARBA00022630"/>
    </source>
</evidence>
<dbReference type="Gene3D" id="3.50.50.100">
    <property type="match status" value="1"/>
</dbReference>
<evidence type="ECO:0000256" key="1">
    <source>
        <dbReference type="ARBA" id="ARBA00006442"/>
    </source>
</evidence>
<dbReference type="OrthoDB" id="3248171at2"/>
<feature type="domain" description="FAD/NAD(P)-binding" evidence="5">
    <location>
        <begin position="4"/>
        <end position="282"/>
    </location>
</feature>
<evidence type="ECO:0000259" key="5">
    <source>
        <dbReference type="Pfam" id="PF07992"/>
    </source>
</evidence>
<name>A0A1G7U6T9_9ACTN</name>
<dbReference type="EMBL" id="FNCN01000004">
    <property type="protein sequence ID" value="SDG43375.1"/>
    <property type="molecule type" value="Genomic_DNA"/>
</dbReference>
<dbReference type="GO" id="GO:0004174">
    <property type="term" value="F:electron-transferring-flavoprotein dehydrogenase activity"/>
    <property type="evidence" value="ECO:0007669"/>
    <property type="project" value="TreeGrafter"/>
</dbReference>
<dbReference type="AlphaFoldDB" id="A0A1G7U6T9"/>
<dbReference type="PRINTS" id="PR00368">
    <property type="entry name" value="FADPNR"/>
</dbReference>
<protein>
    <submittedName>
        <fullName evidence="6">NADH dehydrogenase, FAD-containing subunit</fullName>
    </submittedName>
</protein>
<dbReference type="PANTHER" id="PTHR43735:SF3">
    <property type="entry name" value="FERROPTOSIS SUPPRESSOR PROTEIN 1"/>
    <property type="match status" value="1"/>
</dbReference>
<evidence type="ECO:0000313" key="6">
    <source>
        <dbReference type="EMBL" id="SDG43375.1"/>
    </source>
</evidence>
<dbReference type="InterPro" id="IPR023753">
    <property type="entry name" value="FAD/NAD-binding_dom"/>
</dbReference>
<sequence>MSATVVVIGGGYGGTAAAKALDDKADVVLVEPRDAFVHNVGALRAIVKPDWMPNIFIPYDGLLAKGRVVRDRAVSVEPHQVTLASGEKLKADYVVLATGSTYPFPAKTNMDDSAAAQDKYRTAHGELAAAKRVLLLGAGPVGLEFAGEIKAEWPDKQVVIVDPVADILADFAQELREEIRSQLATLDVQLVLGSALTHEPETPIGVQGDITATTQAGTTVEADIWFRCYGVNPVTDYLAGSLAAAREANGQIKVTDTLQVEGHDTVFAIGDITTVPEAKRAGSAMRHGDVVAENIAALIAGEDKRSTYEVGEPLILLPLGPSAGASQLPGMGVVGAEVTSQYKGADLMLGRFNELLGQV</sequence>
<keyword evidence="4" id="KW-0560">Oxidoreductase</keyword>
<keyword evidence="2" id="KW-0285">Flavoprotein</keyword>
<comment type="similarity">
    <text evidence="1">Belongs to the FAD-dependent oxidoreductase family.</text>
</comment>
<dbReference type="PANTHER" id="PTHR43735">
    <property type="entry name" value="APOPTOSIS-INDUCING FACTOR 1"/>
    <property type="match status" value="1"/>
</dbReference>
<dbReference type="InterPro" id="IPR036188">
    <property type="entry name" value="FAD/NAD-bd_sf"/>
</dbReference>
<evidence type="ECO:0000256" key="3">
    <source>
        <dbReference type="ARBA" id="ARBA00022827"/>
    </source>
</evidence>
<proteinExistence type="inferred from homology"/>
<dbReference type="GO" id="GO:0050660">
    <property type="term" value="F:flavin adenine dinucleotide binding"/>
    <property type="evidence" value="ECO:0007669"/>
    <property type="project" value="TreeGrafter"/>
</dbReference>
<organism evidence="6 7">
    <name type="scientific">Sinosporangium album</name>
    <dbReference type="NCBI Taxonomy" id="504805"/>
    <lineage>
        <taxon>Bacteria</taxon>
        <taxon>Bacillati</taxon>
        <taxon>Actinomycetota</taxon>
        <taxon>Actinomycetes</taxon>
        <taxon>Streptosporangiales</taxon>
        <taxon>Streptosporangiaceae</taxon>
        <taxon>Sinosporangium</taxon>
    </lineage>
</organism>
<dbReference type="Proteomes" id="UP000198923">
    <property type="component" value="Unassembled WGS sequence"/>
</dbReference>
<gene>
    <name evidence="6" type="ORF">SAMN05421505_104131</name>
</gene>
<dbReference type="RefSeq" id="WP_093168948.1">
    <property type="nucleotide sequence ID" value="NZ_FNCN01000004.1"/>
</dbReference>
<dbReference type="STRING" id="504805.SAMN05421505_104131"/>
<dbReference type="Pfam" id="PF07992">
    <property type="entry name" value="Pyr_redox_2"/>
    <property type="match status" value="1"/>
</dbReference>
<reference evidence="6 7" key="1">
    <citation type="submission" date="2016-10" db="EMBL/GenBank/DDBJ databases">
        <authorList>
            <person name="de Groot N.N."/>
        </authorList>
    </citation>
    <scope>NUCLEOTIDE SEQUENCE [LARGE SCALE GENOMIC DNA]</scope>
    <source>
        <strain evidence="6 7">CPCC 201354</strain>
    </source>
</reference>
<keyword evidence="7" id="KW-1185">Reference proteome</keyword>
<evidence type="ECO:0000256" key="4">
    <source>
        <dbReference type="ARBA" id="ARBA00023002"/>
    </source>
</evidence>